<keyword evidence="1" id="KW-0175">Coiled coil</keyword>
<evidence type="ECO:0000256" key="1">
    <source>
        <dbReference type="SAM" id="Coils"/>
    </source>
</evidence>
<protein>
    <submittedName>
        <fullName evidence="4">Uncharacterized protein</fullName>
    </submittedName>
</protein>
<organism evidence="4">
    <name type="scientific">Triticum urartu</name>
    <name type="common">Red wild einkorn</name>
    <name type="synonym">Crithodium urartu</name>
    <dbReference type="NCBI Taxonomy" id="4572"/>
    <lineage>
        <taxon>Eukaryota</taxon>
        <taxon>Viridiplantae</taxon>
        <taxon>Streptophyta</taxon>
        <taxon>Embryophyta</taxon>
        <taxon>Tracheophyta</taxon>
        <taxon>Spermatophyta</taxon>
        <taxon>Magnoliopsida</taxon>
        <taxon>Liliopsida</taxon>
        <taxon>Poales</taxon>
        <taxon>Poaceae</taxon>
        <taxon>BOP clade</taxon>
        <taxon>Pooideae</taxon>
        <taxon>Triticodae</taxon>
        <taxon>Triticeae</taxon>
        <taxon>Triticinae</taxon>
        <taxon>Triticum</taxon>
    </lineage>
</organism>
<feature type="compositionally biased region" description="Basic and acidic residues" evidence="2">
    <location>
        <begin position="86"/>
        <end position="111"/>
    </location>
</feature>
<feature type="transmembrane region" description="Helical" evidence="3">
    <location>
        <begin position="413"/>
        <end position="435"/>
    </location>
</feature>
<evidence type="ECO:0000256" key="3">
    <source>
        <dbReference type="SAM" id="Phobius"/>
    </source>
</evidence>
<feature type="transmembrane region" description="Helical" evidence="3">
    <location>
        <begin position="12"/>
        <end position="30"/>
    </location>
</feature>
<keyword evidence="3" id="KW-0472">Membrane</keyword>
<feature type="coiled-coil region" evidence="1">
    <location>
        <begin position="271"/>
        <end position="391"/>
    </location>
</feature>
<name>M8A7H6_TRIUA</name>
<feature type="region of interest" description="Disordered" evidence="2">
    <location>
        <begin position="51"/>
        <end position="129"/>
    </location>
</feature>
<proteinExistence type="predicted"/>
<keyword evidence="3" id="KW-0812">Transmembrane</keyword>
<evidence type="ECO:0000256" key="2">
    <source>
        <dbReference type="SAM" id="MobiDB-lite"/>
    </source>
</evidence>
<feature type="transmembrane region" description="Helical" evidence="3">
    <location>
        <begin position="164"/>
        <end position="182"/>
    </location>
</feature>
<feature type="transmembrane region" description="Helical" evidence="3">
    <location>
        <begin position="217"/>
        <end position="238"/>
    </location>
</feature>
<dbReference type="AlphaFoldDB" id="M8A7H6"/>
<sequence length="490" mass="53041">MASAPTSLSSSFALPGVVFAPITPAFLHYIDRRGMVPRSRPGHRQVLSCHESSAMAGALSSSPRCTVHREEELDSGESVQQTPPEIEDKPLDGYEKDGRRTTGKKEEEIKTGRKPYLSPAQPEPNPPGPLALSSLKQLLAKMGSFRDLLIKIRVFKMLGSFQDLLVKMLAFIGGITSLFLIGNSVSDPSSVIETLRSLNATSVICDAKQVAHHYKNLAFDVTFLAIAMALAACIIYLVKIIVDARAQEEEQEQREADPAAAAQAAVVRTLAANASAVASNAEAKAVQAEADAKRITRSEANDAIRVAQAADENLAQAKANPAGDDVASQKKIEDLEMAADEAAKAATQAEDTAAKADKELNLIDKDLKEAKDEVKRKADATRAAKKDAEAAKKTADAAKPKTGMARFPFWKRLTLRVLFVFATIVCLYACVVAIFSFTELLDYKTDCIRFEGDSGSRRVTRTALSICKYMLLVAFCCLHLMILLGGCYKD</sequence>
<accession>M8A7H6</accession>
<reference evidence="4" key="1">
    <citation type="journal article" date="2013" name="Nature">
        <title>Draft genome of the wheat A-genome progenitor Triticum urartu.</title>
        <authorList>
            <person name="Ling H.Q."/>
            <person name="Zhao S."/>
            <person name="Liu D."/>
            <person name="Wang J."/>
            <person name="Sun H."/>
            <person name="Zhang C."/>
            <person name="Fan H."/>
            <person name="Li D."/>
            <person name="Dong L."/>
            <person name="Tao Y."/>
            <person name="Gao C."/>
            <person name="Wu H."/>
            <person name="Li Y."/>
            <person name="Cui Y."/>
            <person name="Guo X."/>
            <person name="Zheng S."/>
            <person name="Wang B."/>
            <person name="Yu K."/>
            <person name="Liang Q."/>
            <person name="Yang W."/>
            <person name="Lou X."/>
            <person name="Chen J."/>
            <person name="Feng M."/>
            <person name="Jian J."/>
            <person name="Zhang X."/>
            <person name="Luo G."/>
            <person name="Jiang Y."/>
            <person name="Liu J."/>
            <person name="Wang Z."/>
            <person name="Sha Y."/>
            <person name="Zhang B."/>
            <person name="Wu H."/>
            <person name="Tang D."/>
            <person name="Shen Q."/>
            <person name="Xue P."/>
            <person name="Zou S."/>
            <person name="Wang X."/>
            <person name="Liu X."/>
            <person name="Wang F."/>
            <person name="Yang Y."/>
            <person name="An X."/>
            <person name="Dong Z."/>
            <person name="Zhang K."/>
            <person name="Zhang X."/>
            <person name="Luo M.C."/>
            <person name="Dvorak J."/>
            <person name="Tong Y."/>
            <person name="Wang J."/>
            <person name="Yang H."/>
            <person name="Li Z."/>
            <person name="Wang D."/>
            <person name="Zhang A."/>
            <person name="Wang J."/>
        </authorList>
    </citation>
    <scope>NUCLEOTIDE SEQUENCE</scope>
</reference>
<evidence type="ECO:0000313" key="4">
    <source>
        <dbReference type="EMBL" id="EMS67971.1"/>
    </source>
</evidence>
<gene>
    <name evidence="4" type="ORF">TRIUR3_14347</name>
</gene>
<dbReference type="EMBL" id="KD012388">
    <property type="protein sequence ID" value="EMS67971.1"/>
    <property type="molecule type" value="Genomic_DNA"/>
</dbReference>
<feature type="transmembrane region" description="Helical" evidence="3">
    <location>
        <begin position="469"/>
        <end position="488"/>
    </location>
</feature>
<keyword evidence="3" id="KW-1133">Transmembrane helix</keyword>